<dbReference type="Pfam" id="PF12854">
    <property type="entry name" value="PPR_1"/>
    <property type="match status" value="1"/>
</dbReference>
<dbReference type="GO" id="GO:0009451">
    <property type="term" value="P:RNA modification"/>
    <property type="evidence" value="ECO:0007669"/>
    <property type="project" value="InterPro"/>
</dbReference>
<evidence type="ECO:0000256" key="3">
    <source>
        <dbReference type="PROSITE-ProRule" id="PRU00708"/>
    </source>
</evidence>
<reference evidence="5 6" key="1">
    <citation type="journal article" date="2018" name="Mol. Plant">
        <title>The genome of Artemisia annua provides insight into the evolution of Asteraceae family and artemisinin biosynthesis.</title>
        <authorList>
            <person name="Shen Q."/>
            <person name="Zhang L."/>
            <person name="Liao Z."/>
            <person name="Wang S."/>
            <person name="Yan T."/>
            <person name="Shi P."/>
            <person name="Liu M."/>
            <person name="Fu X."/>
            <person name="Pan Q."/>
            <person name="Wang Y."/>
            <person name="Lv Z."/>
            <person name="Lu X."/>
            <person name="Zhang F."/>
            <person name="Jiang W."/>
            <person name="Ma Y."/>
            <person name="Chen M."/>
            <person name="Hao X."/>
            <person name="Li L."/>
            <person name="Tang Y."/>
            <person name="Lv G."/>
            <person name="Zhou Y."/>
            <person name="Sun X."/>
            <person name="Brodelius P.E."/>
            <person name="Rose J.K.C."/>
            <person name="Tang K."/>
        </authorList>
    </citation>
    <scope>NUCLEOTIDE SEQUENCE [LARGE SCALE GENOMIC DNA]</scope>
    <source>
        <strain evidence="6">cv. Huhao1</strain>
        <tissue evidence="5">Leaf</tissue>
    </source>
</reference>
<dbReference type="InterPro" id="IPR002885">
    <property type="entry name" value="PPR_rpt"/>
</dbReference>
<dbReference type="Pfam" id="PF01535">
    <property type="entry name" value="PPR"/>
    <property type="match status" value="3"/>
</dbReference>
<dbReference type="FunFam" id="1.25.40.10:FF:000073">
    <property type="entry name" value="Pentatricopeptide repeat-containing protein chloroplastic"/>
    <property type="match status" value="1"/>
</dbReference>
<dbReference type="NCBIfam" id="TIGR00756">
    <property type="entry name" value="PPR"/>
    <property type="match status" value="8"/>
</dbReference>
<feature type="domain" description="DYW" evidence="4">
    <location>
        <begin position="695"/>
        <end position="780"/>
    </location>
</feature>
<feature type="repeat" description="PPR" evidence="3">
    <location>
        <begin position="41"/>
        <end position="71"/>
    </location>
</feature>
<comment type="caution">
    <text evidence="5">The sequence shown here is derived from an EMBL/GenBank/DDBJ whole genome shotgun (WGS) entry which is preliminary data.</text>
</comment>
<dbReference type="PROSITE" id="PS51375">
    <property type="entry name" value="PPR"/>
    <property type="match status" value="6"/>
</dbReference>
<dbReference type="OrthoDB" id="185373at2759"/>
<feature type="repeat" description="PPR" evidence="3">
    <location>
        <begin position="174"/>
        <end position="208"/>
    </location>
</feature>
<feature type="repeat" description="PPR" evidence="3">
    <location>
        <begin position="275"/>
        <end position="309"/>
    </location>
</feature>
<feature type="repeat" description="PPR" evidence="3">
    <location>
        <begin position="379"/>
        <end position="413"/>
    </location>
</feature>
<gene>
    <name evidence="5" type="ORF">CTI12_AA148450</name>
</gene>
<accession>A0A2U1PIU1</accession>
<dbReference type="FunFam" id="1.25.40.10:FF:000452">
    <property type="entry name" value="pentatricopeptide repeat-containing protein At2g03880, mitochondrial"/>
    <property type="match status" value="1"/>
</dbReference>
<dbReference type="InterPro" id="IPR032867">
    <property type="entry name" value="DYW_dom"/>
</dbReference>
<comment type="similarity">
    <text evidence="1">Belongs to the PPR family. PCMP-H subfamily.</text>
</comment>
<feature type="repeat" description="PPR" evidence="3">
    <location>
        <begin position="72"/>
        <end position="106"/>
    </location>
</feature>
<dbReference type="Pfam" id="PF13041">
    <property type="entry name" value="PPR_2"/>
    <property type="match status" value="5"/>
</dbReference>
<evidence type="ECO:0000256" key="2">
    <source>
        <dbReference type="ARBA" id="ARBA00022737"/>
    </source>
</evidence>
<dbReference type="PANTHER" id="PTHR47926:SF517">
    <property type="entry name" value="TETRATRICOPEPTIDE REPEAT-LIKE SUPERFAMILY PROTEIN"/>
    <property type="match status" value="1"/>
</dbReference>
<dbReference type="PANTHER" id="PTHR47926">
    <property type="entry name" value="PENTATRICOPEPTIDE REPEAT-CONTAINING PROTEIN"/>
    <property type="match status" value="1"/>
</dbReference>
<keyword evidence="6" id="KW-1185">Reference proteome</keyword>
<dbReference type="AlphaFoldDB" id="A0A2U1PIU1"/>
<evidence type="ECO:0000313" key="5">
    <source>
        <dbReference type="EMBL" id="PWA85668.1"/>
    </source>
</evidence>
<dbReference type="Gene3D" id="1.25.40.10">
    <property type="entry name" value="Tetratricopeptide repeat domain"/>
    <property type="match status" value="4"/>
</dbReference>
<evidence type="ECO:0000313" key="6">
    <source>
        <dbReference type="Proteomes" id="UP000245207"/>
    </source>
</evidence>
<dbReference type="GO" id="GO:0003723">
    <property type="term" value="F:RNA binding"/>
    <property type="evidence" value="ECO:0007669"/>
    <property type="project" value="InterPro"/>
</dbReference>
<keyword evidence="2" id="KW-0677">Repeat</keyword>
<dbReference type="Proteomes" id="UP000245207">
    <property type="component" value="Unassembled WGS sequence"/>
</dbReference>
<organism evidence="5 6">
    <name type="scientific">Artemisia annua</name>
    <name type="common">Sweet wormwood</name>
    <dbReference type="NCBI Taxonomy" id="35608"/>
    <lineage>
        <taxon>Eukaryota</taxon>
        <taxon>Viridiplantae</taxon>
        <taxon>Streptophyta</taxon>
        <taxon>Embryophyta</taxon>
        <taxon>Tracheophyta</taxon>
        <taxon>Spermatophyta</taxon>
        <taxon>Magnoliopsida</taxon>
        <taxon>eudicotyledons</taxon>
        <taxon>Gunneridae</taxon>
        <taxon>Pentapetalae</taxon>
        <taxon>asterids</taxon>
        <taxon>campanulids</taxon>
        <taxon>Asterales</taxon>
        <taxon>Asteraceae</taxon>
        <taxon>Asteroideae</taxon>
        <taxon>Anthemideae</taxon>
        <taxon>Artemisiinae</taxon>
        <taxon>Artemisia</taxon>
    </lineage>
</organism>
<dbReference type="SUPFAM" id="SSF48452">
    <property type="entry name" value="TPR-like"/>
    <property type="match status" value="1"/>
</dbReference>
<dbReference type="Pfam" id="PF14432">
    <property type="entry name" value="DYW_deaminase"/>
    <property type="match status" value="1"/>
</dbReference>
<dbReference type="InterPro" id="IPR011990">
    <property type="entry name" value="TPR-like_helical_dom_sf"/>
</dbReference>
<dbReference type="FunFam" id="1.25.40.10:FF:000353">
    <property type="entry name" value="Pentatricopeptide repeat-containing protein At4g39530"/>
    <property type="match status" value="1"/>
</dbReference>
<dbReference type="InterPro" id="IPR046960">
    <property type="entry name" value="PPR_At4g14850-like_plant"/>
</dbReference>
<proteinExistence type="inferred from homology"/>
<name>A0A2U1PIU1_ARTAN</name>
<sequence length="801" mass="90185">MGVKGSWVLRVSELVTKLNELWKSGRIIEARNLFDEMPERDEFTYNTMIAGYANSGNVSEAQKLFNETPSKSSITWSSLISGYCKMGLEHESMRLFYEMQCQGFKPSMFTLGSVLRMCSMNGLLLRGEQVHGYVIKTQFDVNVFVVTGLVDMYAQCKRVSEAKCLFKMMSYGKNHVTWTAMITGFSRNGDQLGAIECFRDMRVEGVEANQYTFPSVLTACGEILNLRFGVQVHGCIVKGGFGGNVFVESALLDMYAKCGNLKDARVALESMEVDDVISWNTMIVGYVRQGCKQEALLLFKKMHTKRMKIDDFTYPSVLNCFASLNDSNSLKSSKSVHCMAVKTGFVGHVLVCNALMDMYAKRGELACAFEVFNNMEEKDVVSWTSLVTGYTHNNAHEEALKLFCKMRISGIKPDQIVTASIFSSCAELTVLDFGQQVQADFIKSGLLSSLSVDNSLVTMYTNCGCLEDATKVFASMDTKNVITWTALIMGYAKNGKSKESLVFYKQMIDSGVKPDYITFIGLLFACSHAGLVDQAREYFDSMVNFYHIKPGQDHYACMIDLLGRSGKIHEAEELLNNMLVEPDATVWKALLSACRLHGKLELAEKAANTLFELEPQDAVPYIMLSNMYSSIGKWEDVARIRSLMKSRGVSKEPGYSWMEINSKVHSFMSEDRTHEKSNLIYSKIDEVMTLIRKAGYVADMNFALHNIDEEGKELGLAYHSEKLAVAFGLLELPQGMPIRIYKNLRVCGDCHTAMKFISSVYGRTIILRDSKRFHHFKEGEEFSNRRSHWLTDTIRDEPLVV</sequence>
<feature type="repeat" description="PPR" evidence="3">
    <location>
        <begin position="480"/>
        <end position="514"/>
    </location>
</feature>
<evidence type="ECO:0000259" key="4">
    <source>
        <dbReference type="Pfam" id="PF14432"/>
    </source>
</evidence>
<dbReference type="Pfam" id="PF20431">
    <property type="entry name" value="E_motif"/>
    <property type="match status" value="1"/>
</dbReference>
<dbReference type="EMBL" id="PKPP01001101">
    <property type="protein sequence ID" value="PWA85668.1"/>
    <property type="molecule type" value="Genomic_DNA"/>
</dbReference>
<dbReference type="InterPro" id="IPR046848">
    <property type="entry name" value="E_motif"/>
</dbReference>
<protein>
    <submittedName>
        <fullName evidence="5">Tetratricopeptide repeat (TPR)-like superfamily protein</fullName>
    </submittedName>
</protein>
<evidence type="ECO:0000256" key="1">
    <source>
        <dbReference type="ARBA" id="ARBA00006643"/>
    </source>
</evidence>
<dbReference type="GO" id="GO:0008270">
    <property type="term" value="F:zinc ion binding"/>
    <property type="evidence" value="ECO:0007669"/>
    <property type="project" value="InterPro"/>
</dbReference>
<dbReference type="FunFam" id="1.25.40.10:FF:001093">
    <property type="entry name" value="Pentatricopeptide repeat-containing protein At2g34400"/>
    <property type="match status" value="1"/>
</dbReference>